<dbReference type="InterPro" id="IPR025345">
    <property type="entry name" value="DUF4249"/>
</dbReference>
<keyword evidence="2" id="KW-1185">Reference proteome</keyword>
<evidence type="ECO:0000313" key="1">
    <source>
        <dbReference type="EMBL" id="SIN72106.1"/>
    </source>
</evidence>
<dbReference type="AlphaFoldDB" id="A0A1N6DMY2"/>
<evidence type="ECO:0000313" key="2">
    <source>
        <dbReference type="Proteomes" id="UP000185221"/>
    </source>
</evidence>
<gene>
    <name evidence="1" type="ORF">SAMN05444394_1165</name>
</gene>
<accession>A0A1N6DMY2</accession>
<sequence length="355" mass="40359">MKKNLYSTLKQLTCLISLILVTVSCIDRLDFWQETQEGQLIIYGLFTDSEDKHLVNISTTAPLSFRPKGISNAAVYLLTDGEEKIAYLNKGNGVYELQGIHAAEGKSYAIEVILNGTTYRSSFQELPSAVGKDDLSYEVAYEPFKSSEDEYVFKVFTKSELPETKDQLFIRWVVEEAHYWQLLWIPPATPPPPPCFIFDVMDPSRVNLFDGTVTSNRQTESLLATRKIDNAFLFPYFVTVKQLSIKREAFQYWEKINIVINNQGSLFDIPPAPVVGNIVNTENPNELILGFFEVAKSSISRFYVTSEISPIYLQPICNFIPGKPTNQYPSECLSCEARAGGREWTSITPDWWVYD</sequence>
<dbReference type="STRING" id="226505.SAMN05444394_1165"/>
<evidence type="ECO:0008006" key="3">
    <source>
        <dbReference type="Google" id="ProtNLM"/>
    </source>
</evidence>
<reference evidence="2" key="1">
    <citation type="submission" date="2016-11" db="EMBL/GenBank/DDBJ databases">
        <authorList>
            <person name="Varghese N."/>
            <person name="Submissions S."/>
        </authorList>
    </citation>
    <scope>NUCLEOTIDE SEQUENCE [LARGE SCALE GENOMIC DNA]</scope>
    <source>
        <strain evidence="2">DSM 15292</strain>
    </source>
</reference>
<organism evidence="1 2">
    <name type="scientific">Algoriphagus halophilus</name>
    <dbReference type="NCBI Taxonomy" id="226505"/>
    <lineage>
        <taxon>Bacteria</taxon>
        <taxon>Pseudomonadati</taxon>
        <taxon>Bacteroidota</taxon>
        <taxon>Cytophagia</taxon>
        <taxon>Cytophagales</taxon>
        <taxon>Cyclobacteriaceae</taxon>
        <taxon>Algoriphagus</taxon>
    </lineage>
</organism>
<dbReference type="EMBL" id="FSRC01000001">
    <property type="protein sequence ID" value="SIN72106.1"/>
    <property type="molecule type" value="Genomic_DNA"/>
</dbReference>
<dbReference type="Proteomes" id="UP000185221">
    <property type="component" value="Unassembled WGS sequence"/>
</dbReference>
<protein>
    <recommendedName>
        <fullName evidence="3">DUF4249 domain-containing protein</fullName>
    </recommendedName>
</protein>
<dbReference type="PROSITE" id="PS51257">
    <property type="entry name" value="PROKAR_LIPOPROTEIN"/>
    <property type="match status" value="1"/>
</dbReference>
<dbReference type="RefSeq" id="WP_074223849.1">
    <property type="nucleotide sequence ID" value="NZ_FSRC01000001.1"/>
</dbReference>
<dbReference type="Pfam" id="PF14054">
    <property type="entry name" value="DUF4249"/>
    <property type="match status" value="1"/>
</dbReference>
<name>A0A1N6DMY2_9BACT</name>
<dbReference type="OrthoDB" id="922982at2"/>
<proteinExistence type="predicted"/>